<feature type="transmembrane region" description="Helical" evidence="14">
    <location>
        <begin position="1071"/>
        <end position="1091"/>
    </location>
</feature>
<feature type="transmembrane region" description="Helical" evidence="14">
    <location>
        <begin position="991"/>
        <end position="1015"/>
    </location>
</feature>
<evidence type="ECO:0000256" key="1">
    <source>
        <dbReference type="ARBA" id="ARBA00004123"/>
    </source>
</evidence>
<dbReference type="SUPFAM" id="SSF57667">
    <property type="entry name" value="beta-beta-alpha zinc fingers"/>
    <property type="match status" value="1"/>
</dbReference>
<evidence type="ECO:0000313" key="17">
    <source>
        <dbReference type="EMBL" id="PBC33064.1"/>
    </source>
</evidence>
<dbReference type="EMBL" id="KZ288206">
    <property type="protein sequence ID" value="PBC33064.1"/>
    <property type="molecule type" value="Genomic_DNA"/>
</dbReference>
<evidence type="ECO:0000256" key="12">
    <source>
        <dbReference type="ARBA" id="ARBA00023242"/>
    </source>
</evidence>
<dbReference type="GO" id="GO:0003677">
    <property type="term" value="F:DNA binding"/>
    <property type="evidence" value="ECO:0007669"/>
    <property type="project" value="UniProtKB-KW"/>
</dbReference>
<dbReference type="SMART" id="SM00614">
    <property type="entry name" value="ZnF_BED"/>
    <property type="match status" value="1"/>
</dbReference>
<reference evidence="17 18" key="1">
    <citation type="submission" date="2014-07" db="EMBL/GenBank/DDBJ databases">
        <title>Genomic and transcriptomic analysis on Apis cerana provide comprehensive insights into honey bee biology.</title>
        <authorList>
            <person name="Diao Q."/>
            <person name="Sun L."/>
            <person name="Zheng H."/>
            <person name="Zheng H."/>
            <person name="Xu S."/>
            <person name="Wang S."/>
            <person name="Zeng Z."/>
            <person name="Hu F."/>
            <person name="Su S."/>
            <person name="Wu J."/>
        </authorList>
    </citation>
    <scope>NUCLEOTIDE SEQUENCE [LARGE SCALE GENOMIC DNA]</scope>
    <source>
        <tissue evidence="17">Pupae without intestine</tissue>
    </source>
</reference>
<name>A0A2A3ENI2_APICC</name>
<keyword evidence="6" id="KW-0479">Metal-binding</keyword>
<accession>A0A2A3ENI2</accession>
<dbReference type="InterPro" id="IPR012337">
    <property type="entry name" value="RNaseH-like_sf"/>
</dbReference>
<dbReference type="GO" id="GO:0005886">
    <property type="term" value="C:plasma membrane"/>
    <property type="evidence" value="ECO:0007669"/>
    <property type="project" value="UniProtKB-SubCell"/>
</dbReference>
<dbReference type="GO" id="GO:0008270">
    <property type="term" value="F:zinc ion binding"/>
    <property type="evidence" value="ECO:0007669"/>
    <property type="project" value="UniProtKB-KW"/>
</dbReference>
<keyword evidence="8" id="KW-0862">Zinc</keyword>
<dbReference type="InterPro" id="IPR003656">
    <property type="entry name" value="Znf_BED"/>
</dbReference>
<keyword evidence="9 14" id="KW-1133">Transmembrane helix</keyword>
<sequence length="1139" mass="129882">MENKPITLPNNRKSATTDDSKSEMQMVLAKMMEEKYTYTYKKLVVPMSMRSIYWKFFGFPATDDGDILTKVKIVCILCKTQIAYNRNTSNLRMHLQNKHAQELLELEATNPPRRQVLSQETKERRAQKKLLKTGLTSTQHIYTTNADGTVQIDGDIQFVTDPNVSLSNIEDDITIGQPLRVMIKSGSNIGSNSQNVAFLMPEDNSINQSSIDGKTVSDAIAEFIIMDLQLPEVVEGRGFQRLVATLRSPCEIPSKNKLEEEIIPKIYDTFRESVATTLSCITSEVGLTIEEWKSNSDERFVTVSVYYQNSGEPVLECKVLSTIHAPLDWEESQWGNTIDSLLLDWDLKIERITAVVVATSRTELLNALTNRGLTLVPCLLYTLQVCAQACFESPEVATILSKCRAAIGAIISHPAASAALAMQEQLLELEENAMLMDYPPVWTSTYNMLEQMVLRRNIVTSILESMEGVDQEIVDLTNDQWKIVEDLVNVLEPFKVTIMTLSEEKMPLISLLKPLLWQLVSSHLKIKENDSEKAKSFKESLSDMLYDRYADYNVTLLLQIATTLDPRFKQLPYATEEDKNSVATDIKEMLTKLIQEESGDSISIKVEEEPLNKKSRVSGMEFLLGGLCSIKSGMPAEEKADLELVQYHSESTAPLDYCPLQWWAKISAKCPNLGKLACKYNCVPACCAPPSRIPAEVQVLYDTRRTALPPHLIDKLLFLHSNHTTKQLHTRQIIDIFPILEINIDDVDVPLKNPTVSYLDIFFLISSILMHILDVAIDINLAIRYLLAEKVIYFTWTTVFIFLPSFINVIISRRMQQQDDKTNETSDSTDLKCIHAILSKKLYCIILIAFQLTPVLRYYRTLKYALNAYKFNKQNNRNAQRRYYLKMLKEDQDVALLRVSECFLEAAPQQILQLTILLKHDHNDINFEFVHQIASITSSLGSMGWAMANYHRSIRLAQQDKLNISIIGIVLQFIWHFCITVSRILSLSILASIWPIYTIIGCIFHWISMTLWIIIDSHGILEFCKDSNHAPHCSPKIKERIYSILFSMVVGVIHVFIYLNTIDGSTLLKHVFFYIICFLENIIATVIWIYVSSNEVKNSWYFNILIIFCVIPFLLGIIAMIIYYGVFHPSLKHQNCIDK</sequence>
<dbReference type="AlphaFoldDB" id="A0A2A3ENI2"/>
<dbReference type="GO" id="GO:1902742">
    <property type="term" value="P:apoptotic process involved in development"/>
    <property type="evidence" value="ECO:0007669"/>
    <property type="project" value="TreeGrafter"/>
</dbReference>
<dbReference type="GO" id="GO:0043652">
    <property type="term" value="P:engulfment of apoptotic cell"/>
    <property type="evidence" value="ECO:0007669"/>
    <property type="project" value="TreeGrafter"/>
</dbReference>
<dbReference type="Proteomes" id="UP000242457">
    <property type="component" value="Unassembled WGS sequence"/>
</dbReference>
<dbReference type="GO" id="GO:0046983">
    <property type="term" value="F:protein dimerization activity"/>
    <property type="evidence" value="ECO:0007669"/>
    <property type="project" value="InterPro"/>
</dbReference>
<dbReference type="InterPro" id="IPR008906">
    <property type="entry name" value="HATC_C_dom"/>
</dbReference>
<keyword evidence="7 13" id="KW-0863">Zinc-finger</keyword>
<protein>
    <recommendedName>
        <fullName evidence="14">XK-related protein</fullName>
    </recommendedName>
</protein>
<comment type="subcellular location">
    <subcellularLocation>
        <location evidence="2">Cell membrane</location>
        <topology evidence="2">Multi-pass membrane protein</topology>
    </subcellularLocation>
    <subcellularLocation>
        <location evidence="14">Membrane</location>
        <topology evidence="14">Multi-pass membrane protein</topology>
    </subcellularLocation>
    <subcellularLocation>
        <location evidence="1">Nucleus</location>
    </subcellularLocation>
</comment>
<feature type="transmembrane region" description="Helical" evidence="14">
    <location>
        <begin position="962"/>
        <end position="985"/>
    </location>
</feature>
<evidence type="ECO:0000256" key="11">
    <source>
        <dbReference type="ARBA" id="ARBA00023136"/>
    </source>
</evidence>
<dbReference type="Pfam" id="PF09815">
    <property type="entry name" value="XK-related"/>
    <property type="match status" value="1"/>
</dbReference>
<keyword evidence="4" id="KW-1003">Cell membrane</keyword>
<dbReference type="OrthoDB" id="1607513at2759"/>
<evidence type="ECO:0000313" key="18">
    <source>
        <dbReference type="Proteomes" id="UP000242457"/>
    </source>
</evidence>
<evidence type="ECO:0000256" key="13">
    <source>
        <dbReference type="PROSITE-ProRule" id="PRU00027"/>
    </source>
</evidence>
<dbReference type="InterPro" id="IPR018629">
    <property type="entry name" value="XK-rel"/>
</dbReference>
<evidence type="ECO:0000259" key="16">
    <source>
        <dbReference type="PROSITE" id="PS50808"/>
    </source>
</evidence>
<dbReference type="Pfam" id="PF05699">
    <property type="entry name" value="Dimer_Tnp_hAT"/>
    <property type="match status" value="1"/>
</dbReference>
<dbReference type="GO" id="GO:0070782">
    <property type="term" value="P:phosphatidylserine exposure on apoptotic cell surface"/>
    <property type="evidence" value="ECO:0007669"/>
    <property type="project" value="TreeGrafter"/>
</dbReference>
<evidence type="ECO:0000256" key="9">
    <source>
        <dbReference type="ARBA" id="ARBA00022989"/>
    </source>
</evidence>
<evidence type="ECO:0000256" key="7">
    <source>
        <dbReference type="ARBA" id="ARBA00022771"/>
    </source>
</evidence>
<keyword evidence="5 14" id="KW-0812">Transmembrane</keyword>
<dbReference type="SUPFAM" id="SSF53098">
    <property type="entry name" value="Ribonuclease H-like"/>
    <property type="match status" value="1"/>
</dbReference>
<evidence type="ECO:0000256" key="10">
    <source>
        <dbReference type="ARBA" id="ARBA00023125"/>
    </source>
</evidence>
<dbReference type="PANTHER" id="PTHR16024:SF6">
    <property type="entry name" value="XK-RELATED PROTEIN"/>
    <property type="match status" value="1"/>
</dbReference>
<organism evidence="17 18">
    <name type="scientific">Apis cerana cerana</name>
    <name type="common">Oriental honeybee</name>
    <dbReference type="NCBI Taxonomy" id="94128"/>
    <lineage>
        <taxon>Eukaryota</taxon>
        <taxon>Metazoa</taxon>
        <taxon>Ecdysozoa</taxon>
        <taxon>Arthropoda</taxon>
        <taxon>Hexapoda</taxon>
        <taxon>Insecta</taxon>
        <taxon>Pterygota</taxon>
        <taxon>Neoptera</taxon>
        <taxon>Endopterygota</taxon>
        <taxon>Hymenoptera</taxon>
        <taxon>Apocrita</taxon>
        <taxon>Aculeata</taxon>
        <taxon>Apoidea</taxon>
        <taxon>Anthophila</taxon>
        <taxon>Apidae</taxon>
        <taxon>Apis</taxon>
    </lineage>
</organism>
<gene>
    <name evidence="17" type="ORF">APICC_01411</name>
</gene>
<evidence type="ECO:0000256" key="2">
    <source>
        <dbReference type="ARBA" id="ARBA00004651"/>
    </source>
</evidence>
<keyword evidence="18" id="KW-1185">Reference proteome</keyword>
<feature type="domain" description="BED-type" evidence="16">
    <location>
        <begin position="48"/>
        <end position="106"/>
    </location>
</feature>
<keyword evidence="10" id="KW-0238">DNA-binding</keyword>
<dbReference type="STRING" id="94128.A0A2A3ENI2"/>
<feature type="transmembrane region" description="Helical" evidence="14">
    <location>
        <begin position="1041"/>
        <end position="1059"/>
    </location>
</feature>
<dbReference type="Pfam" id="PF02892">
    <property type="entry name" value="zf-BED"/>
    <property type="match status" value="1"/>
</dbReference>
<dbReference type="PANTHER" id="PTHR16024">
    <property type="entry name" value="XK-RELATED PROTEIN"/>
    <property type="match status" value="1"/>
</dbReference>
<keyword evidence="11 14" id="KW-0472">Membrane</keyword>
<comment type="similarity">
    <text evidence="3 14">Belongs to the XK family.</text>
</comment>
<evidence type="ECO:0000256" key="8">
    <source>
        <dbReference type="ARBA" id="ARBA00022833"/>
    </source>
</evidence>
<evidence type="ECO:0000256" key="14">
    <source>
        <dbReference type="RuleBase" id="RU910716"/>
    </source>
</evidence>
<dbReference type="InterPro" id="IPR050895">
    <property type="entry name" value="XK-related_scramblase"/>
</dbReference>
<dbReference type="GO" id="GO:0005634">
    <property type="term" value="C:nucleus"/>
    <property type="evidence" value="ECO:0007669"/>
    <property type="project" value="UniProtKB-SubCell"/>
</dbReference>
<evidence type="ECO:0000256" key="6">
    <source>
        <dbReference type="ARBA" id="ARBA00022723"/>
    </source>
</evidence>
<dbReference type="InterPro" id="IPR036236">
    <property type="entry name" value="Znf_C2H2_sf"/>
</dbReference>
<evidence type="ECO:0000256" key="4">
    <source>
        <dbReference type="ARBA" id="ARBA00022475"/>
    </source>
</evidence>
<evidence type="ECO:0000256" key="5">
    <source>
        <dbReference type="ARBA" id="ARBA00022692"/>
    </source>
</evidence>
<feature type="transmembrane region" description="Helical" evidence="14">
    <location>
        <begin position="1100"/>
        <end position="1124"/>
    </location>
</feature>
<proteinExistence type="inferred from homology"/>
<evidence type="ECO:0000256" key="3">
    <source>
        <dbReference type="ARBA" id="ARBA00008789"/>
    </source>
</evidence>
<feature type="transmembrane region" description="Helical" evidence="14">
    <location>
        <begin position="793"/>
        <end position="811"/>
    </location>
</feature>
<keyword evidence="12" id="KW-0539">Nucleus</keyword>
<evidence type="ECO:0000256" key="15">
    <source>
        <dbReference type="SAM" id="MobiDB-lite"/>
    </source>
</evidence>
<feature type="region of interest" description="Disordered" evidence="15">
    <location>
        <begin position="1"/>
        <end position="21"/>
    </location>
</feature>
<dbReference type="PROSITE" id="PS50808">
    <property type="entry name" value="ZF_BED"/>
    <property type="match status" value="1"/>
</dbReference>